<protein>
    <submittedName>
        <fullName evidence="6">FAD-dependent oxidoreductase</fullName>
    </submittedName>
</protein>
<keyword evidence="2" id="KW-0479">Metal-binding</keyword>
<dbReference type="GO" id="GO:0046872">
    <property type="term" value="F:metal ion binding"/>
    <property type="evidence" value="ECO:0007669"/>
    <property type="project" value="UniProtKB-KW"/>
</dbReference>
<dbReference type="Gene3D" id="3.50.50.60">
    <property type="entry name" value="FAD/NAD(P)-binding domain"/>
    <property type="match status" value="1"/>
</dbReference>
<dbReference type="PANTHER" id="PTHR43498">
    <property type="entry name" value="FERREDOXIN:COB-COM HETERODISULFIDE REDUCTASE SUBUNIT A"/>
    <property type="match status" value="1"/>
</dbReference>
<gene>
    <name evidence="6" type="ORF">DYP60_11660</name>
</gene>
<dbReference type="SUPFAM" id="SSF51905">
    <property type="entry name" value="FAD/NAD(P)-binding domain"/>
    <property type="match status" value="1"/>
</dbReference>
<dbReference type="Pfam" id="PF12831">
    <property type="entry name" value="FAD_oxidored"/>
    <property type="match status" value="1"/>
</dbReference>
<evidence type="ECO:0000256" key="2">
    <source>
        <dbReference type="ARBA" id="ARBA00022723"/>
    </source>
</evidence>
<dbReference type="AlphaFoldDB" id="A0A372ME65"/>
<dbReference type="InterPro" id="IPR039650">
    <property type="entry name" value="HdrA-like"/>
</dbReference>
<reference evidence="6 7" key="2">
    <citation type="submission" date="2018-09" db="EMBL/GenBank/DDBJ databases">
        <title>Genome of Sphaerochaeta halotolerans strain 4-11.</title>
        <authorList>
            <person name="Nazina T.N."/>
            <person name="Sokolova D.S."/>
        </authorList>
    </citation>
    <scope>NUCLEOTIDE SEQUENCE [LARGE SCALE GENOMIC DNA]</scope>
    <source>
        <strain evidence="6 7">4-11</strain>
    </source>
</reference>
<dbReference type="PANTHER" id="PTHR43498:SF1">
    <property type="entry name" value="COB--COM HETERODISULFIDE REDUCTASE IRON-SULFUR SUBUNIT A"/>
    <property type="match status" value="1"/>
</dbReference>
<comment type="caution">
    <text evidence="6">The sequence shown here is derived from an EMBL/GenBank/DDBJ whole genome shotgun (WGS) entry which is preliminary data.</text>
</comment>
<evidence type="ECO:0000313" key="6">
    <source>
        <dbReference type="EMBL" id="RFU94077.1"/>
    </source>
</evidence>
<evidence type="ECO:0000313" key="7">
    <source>
        <dbReference type="Proteomes" id="UP000264002"/>
    </source>
</evidence>
<keyword evidence="7" id="KW-1185">Reference proteome</keyword>
<keyword evidence="5" id="KW-0411">Iron-sulfur</keyword>
<evidence type="ECO:0000256" key="5">
    <source>
        <dbReference type="ARBA" id="ARBA00023014"/>
    </source>
</evidence>
<dbReference type="Proteomes" id="UP000264002">
    <property type="component" value="Unassembled WGS sequence"/>
</dbReference>
<evidence type="ECO:0000256" key="4">
    <source>
        <dbReference type="ARBA" id="ARBA00023004"/>
    </source>
</evidence>
<accession>A0A372ME65</accession>
<keyword evidence="1" id="KW-0004">4Fe-4S</keyword>
<dbReference type="RefSeq" id="WP_117331185.1">
    <property type="nucleotide sequence ID" value="NZ_QUWK01000013.1"/>
</dbReference>
<proteinExistence type="predicted"/>
<reference evidence="7" key="1">
    <citation type="submission" date="2018-08" db="EMBL/GenBank/DDBJ databases">
        <authorList>
            <person name="Grouzdev D.S."/>
            <person name="Krutkina M.S."/>
        </authorList>
    </citation>
    <scope>NUCLEOTIDE SEQUENCE [LARGE SCALE GENOMIC DNA]</scope>
    <source>
        <strain evidence="7">4-11</strain>
    </source>
</reference>
<evidence type="ECO:0000256" key="3">
    <source>
        <dbReference type="ARBA" id="ARBA00023002"/>
    </source>
</evidence>
<keyword evidence="4" id="KW-0408">Iron</keyword>
<dbReference type="GO" id="GO:0051539">
    <property type="term" value="F:4 iron, 4 sulfur cluster binding"/>
    <property type="evidence" value="ECO:0007669"/>
    <property type="project" value="UniProtKB-KW"/>
</dbReference>
<evidence type="ECO:0000256" key="1">
    <source>
        <dbReference type="ARBA" id="ARBA00022485"/>
    </source>
</evidence>
<organism evidence="6 7">
    <name type="scientific">Sphaerochaeta halotolerans</name>
    <dbReference type="NCBI Taxonomy" id="2293840"/>
    <lineage>
        <taxon>Bacteria</taxon>
        <taxon>Pseudomonadati</taxon>
        <taxon>Spirochaetota</taxon>
        <taxon>Spirochaetia</taxon>
        <taxon>Spirochaetales</taxon>
        <taxon>Sphaerochaetaceae</taxon>
        <taxon>Sphaerochaeta</taxon>
    </lineage>
</organism>
<name>A0A372ME65_9SPIR</name>
<dbReference type="InterPro" id="IPR036188">
    <property type="entry name" value="FAD/NAD-bd_sf"/>
</dbReference>
<keyword evidence="3" id="KW-0560">Oxidoreductase</keyword>
<sequence>MNTLYDTHFDLIVVGGGIAGSMAATAAGREGLNVLLIEEEGFLGGSLTAGGTGPMMTFHAGETQVVRGLPDEMIQRLMVKGLSVGHIPDSTGYTYTVTPFDAEGMKRELELMVREAGVQLLYHTTVVEAVSDQGTLKSITCLCAGNLFSLESSYFIDASGDADLIAMAGIPFEQGREEDGKDQPMTMNFKLVDVDIQTIRNLMDTNVELFPFLAPKPGIQHRASRLSFSGFQDSMRQGMETGEITFDRDIVLCFETNAKNEVIVNMTRVLGKNPVDPIQLSEAEMEGRRQVWELYGFLKKHIPGFEQARLTYSGPRIGIRSSRRLKGFYRISVEDLFSERIFEDAISACGYPIDIHSPDGATTDSHFLRDGGYYTIPLGSMLNEQVTNVLAAGRNISCEFAAHASLRVSPSSGAIGQGAGTAVAVAIETGKDLFHIPMGVLHAKLRTAGVFLG</sequence>
<dbReference type="GO" id="GO:0016491">
    <property type="term" value="F:oxidoreductase activity"/>
    <property type="evidence" value="ECO:0007669"/>
    <property type="project" value="UniProtKB-KW"/>
</dbReference>
<dbReference type="EMBL" id="QUWK01000013">
    <property type="protein sequence ID" value="RFU94077.1"/>
    <property type="molecule type" value="Genomic_DNA"/>
</dbReference>